<dbReference type="EC" id="2.7.1.49" evidence="5"/>
<evidence type="ECO:0000256" key="4">
    <source>
        <dbReference type="ARBA" id="ARBA00009879"/>
    </source>
</evidence>
<comment type="catalytic activity">
    <reaction evidence="1">
        <text>4-amino-5-hydroxymethyl-2-methylpyrimidine + ATP = 4-amino-2-methyl-5-(phosphooxymethyl)pyrimidine + ADP + H(+)</text>
        <dbReference type="Rhea" id="RHEA:23096"/>
        <dbReference type="ChEBI" id="CHEBI:15378"/>
        <dbReference type="ChEBI" id="CHEBI:16892"/>
        <dbReference type="ChEBI" id="CHEBI:30616"/>
        <dbReference type="ChEBI" id="CHEBI:58354"/>
        <dbReference type="ChEBI" id="CHEBI:456216"/>
        <dbReference type="EC" id="2.7.1.49"/>
    </reaction>
</comment>
<dbReference type="InterPro" id="IPR029056">
    <property type="entry name" value="Ribokinase-like"/>
</dbReference>
<evidence type="ECO:0000256" key="1">
    <source>
        <dbReference type="ARBA" id="ARBA00000151"/>
    </source>
</evidence>
<protein>
    <recommendedName>
        <fullName evidence="7">Hydroxymethylpyrimidine/phosphomethylpyrimidine kinase</fullName>
        <ecNumber evidence="5">2.7.1.49</ecNumber>
        <ecNumber evidence="6">2.7.4.7</ecNumber>
    </recommendedName>
    <alternativeName>
        <fullName evidence="10">Hydroxymethylpyrimidine kinase</fullName>
    </alternativeName>
    <alternativeName>
        <fullName evidence="11">Hydroxymethylpyrimidine phosphate kinase</fullName>
    </alternativeName>
</protein>
<dbReference type="InterPro" id="IPR004399">
    <property type="entry name" value="HMP/HMP-P_kinase_dom"/>
</dbReference>
<proteinExistence type="inferred from homology"/>
<evidence type="ECO:0000256" key="5">
    <source>
        <dbReference type="ARBA" id="ARBA00012135"/>
    </source>
</evidence>
<evidence type="ECO:0000256" key="9">
    <source>
        <dbReference type="ARBA" id="ARBA00037917"/>
    </source>
</evidence>
<comment type="similarity">
    <text evidence="4">Belongs to the ThiD family.</text>
</comment>
<feature type="domain" description="Pyridoxamine kinase/Phosphomethylpyrimidine kinase" evidence="12">
    <location>
        <begin position="12"/>
        <end position="255"/>
    </location>
</feature>
<dbReference type="Pfam" id="PF08543">
    <property type="entry name" value="Phos_pyr_kin"/>
    <property type="match status" value="1"/>
</dbReference>
<dbReference type="PANTHER" id="PTHR20858:SF17">
    <property type="entry name" value="HYDROXYMETHYLPYRIMIDINE_PHOSPHOMETHYLPYRIMIDINE KINASE THI20-RELATED"/>
    <property type="match status" value="1"/>
</dbReference>
<keyword evidence="13" id="KW-0808">Transferase</keyword>
<evidence type="ECO:0000256" key="8">
    <source>
        <dbReference type="ARBA" id="ARBA00022977"/>
    </source>
</evidence>
<dbReference type="EC" id="2.7.4.7" evidence="6"/>
<evidence type="ECO:0000256" key="6">
    <source>
        <dbReference type="ARBA" id="ARBA00012963"/>
    </source>
</evidence>
<evidence type="ECO:0000313" key="14">
    <source>
        <dbReference type="Proteomes" id="UP000325292"/>
    </source>
</evidence>
<evidence type="ECO:0000256" key="7">
    <source>
        <dbReference type="ARBA" id="ARBA00019161"/>
    </source>
</evidence>
<evidence type="ECO:0000259" key="12">
    <source>
        <dbReference type="Pfam" id="PF08543"/>
    </source>
</evidence>
<dbReference type="SUPFAM" id="SSF53613">
    <property type="entry name" value="Ribokinase-like"/>
    <property type="match status" value="1"/>
</dbReference>
<accession>A0ABM6RS77</accession>
<reference evidence="13 14" key="1">
    <citation type="journal article" date="2019" name="Sci. Rep.">
        <title>Sulfobacillus thermotolerans: new insights into resistance and metabolic capacities of acidophilic chemolithotrophs.</title>
        <authorList>
            <person name="Panyushkina A.E."/>
            <person name="Babenko V.V."/>
            <person name="Nikitina A.S."/>
            <person name="Selezneva O.V."/>
            <person name="Tsaplina I.A."/>
            <person name="Letarova M.A."/>
            <person name="Kostryukova E.S."/>
            <person name="Letarov A.V."/>
        </authorList>
    </citation>
    <scope>NUCLEOTIDE SEQUENCE [LARGE SCALE GENOMIC DNA]</scope>
    <source>
        <strain evidence="13 14">Kr1</strain>
    </source>
</reference>
<keyword evidence="14" id="KW-1185">Reference proteome</keyword>
<evidence type="ECO:0000256" key="2">
    <source>
        <dbReference type="ARBA" id="ARBA00000565"/>
    </source>
</evidence>
<dbReference type="PANTHER" id="PTHR20858">
    <property type="entry name" value="PHOSPHOMETHYLPYRIMIDINE KINASE"/>
    <property type="match status" value="1"/>
</dbReference>
<dbReference type="GO" id="GO:0016301">
    <property type="term" value="F:kinase activity"/>
    <property type="evidence" value="ECO:0007669"/>
    <property type="project" value="UniProtKB-KW"/>
</dbReference>
<evidence type="ECO:0000313" key="13">
    <source>
        <dbReference type="EMBL" id="AUW94204.1"/>
    </source>
</evidence>
<dbReference type="CDD" id="cd01169">
    <property type="entry name" value="HMPP_kinase"/>
    <property type="match status" value="1"/>
</dbReference>
<gene>
    <name evidence="13" type="ORF">BXT84_09800</name>
</gene>
<dbReference type="Proteomes" id="UP000325292">
    <property type="component" value="Chromosome"/>
</dbReference>
<evidence type="ECO:0000256" key="3">
    <source>
        <dbReference type="ARBA" id="ARBA00004769"/>
    </source>
</evidence>
<comment type="catalytic activity">
    <reaction evidence="2">
        <text>4-amino-2-methyl-5-(phosphooxymethyl)pyrimidine + ATP = 4-amino-2-methyl-5-(diphosphooxymethyl)pyrimidine + ADP</text>
        <dbReference type="Rhea" id="RHEA:19893"/>
        <dbReference type="ChEBI" id="CHEBI:30616"/>
        <dbReference type="ChEBI" id="CHEBI:57841"/>
        <dbReference type="ChEBI" id="CHEBI:58354"/>
        <dbReference type="ChEBI" id="CHEBI:456216"/>
        <dbReference type="EC" id="2.7.4.7"/>
    </reaction>
</comment>
<comment type="pathway">
    <text evidence="9">Cofactor biosynthesis; thiamine diphosphate biosynthesis; 4-amino-2-methyl-5-diphosphomethylpyrimidine from 5-amino-1-(5-phospho-D-ribosyl)imidazole: step 2/3.</text>
</comment>
<name>A0ABM6RS77_9FIRM</name>
<keyword evidence="8" id="KW-0784">Thiamine biosynthesis</keyword>
<evidence type="ECO:0000256" key="11">
    <source>
        <dbReference type="ARBA" id="ARBA00043176"/>
    </source>
</evidence>
<comment type="pathway">
    <text evidence="3">Cofactor biosynthesis; thiamine diphosphate biosynthesis; 4-amino-2-methyl-5-diphosphomethylpyrimidine from 5-amino-1-(5-phospho-D-ribosyl)imidazole: step 3/3.</text>
</comment>
<evidence type="ECO:0000256" key="10">
    <source>
        <dbReference type="ARBA" id="ARBA00042102"/>
    </source>
</evidence>
<organism evidence="13 14">
    <name type="scientific">Sulfobacillus thermotolerans</name>
    <dbReference type="NCBI Taxonomy" id="338644"/>
    <lineage>
        <taxon>Bacteria</taxon>
        <taxon>Bacillati</taxon>
        <taxon>Bacillota</taxon>
        <taxon>Clostridia</taxon>
        <taxon>Eubacteriales</taxon>
        <taxon>Clostridiales Family XVII. Incertae Sedis</taxon>
        <taxon>Sulfobacillus</taxon>
    </lineage>
</organism>
<dbReference type="NCBIfam" id="TIGR00097">
    <property type="entry name" value="HMP-P_kinase"/>
    <property type="match status" value="1"/>
</dbReference>
<keyword evidence="13" id="KW-0418">Kinase</keyword>
<dbReference type="EMBL" id="CP019454">
    <property type="protein sequence ID" value="AUW94204.1"/>
    <property type="molecule type" value="Genomic_DNA"/>
</dbReference>
<dbReference type="InterPro" id="IPR013749">
    <property type="entry name" value="PM/HMP-P_kinase-1"/>
</dbReference>
<dbReference type="Gene3D" id="3.40.1190.20">
    <property type="match status" value="1"/>
</dbReference>
<sequence>MMARALTIAGSDSGGGAGIQADLKTFMAFSVFGMSAITAITVQNTVGVERVQALDPEVVGAQIDAVTRDLGTDAIKIGMLFSKPIIEVVAERLRQWPGIPVVLDPVMRAKGGAPLLDPGAEKALRDVLLPLATVVTPNLPEASALVGFPVQTRADMQKAAHVLENLGVPFVLVKGGHLADEEAVDLLLHEGRETWLSAPRIETLHTHGTGCTLSSAIAAGLARHDNIEQAISTAKEYVTQAIRHAPGLGHGHGPLLHHWGQSPWI</sequence>